<evidence type="ECO:0000313" key="2">
    <source>
        <dbReference type="EMBL" id="KAK6786015.1"/>
    </source>
</evidence>
<protein>
    <recommendedName>
        <fullName evidence="1">Yippee domain-containing protein</fullName>
    </recommendedName>
</protein>
<evidence type="ECO:0000313" key="3">
    <source>
        <dbReference type="Proteomes" id="UP001371456"/>
    </source>
</evidence>
<evidence type="ECO:0000259" key="1">
    <source>
        <dbReference type="PROSITE" id="PS51792"/>
    </source>
</evidence>
<dbReference type="GO" id="GO:0046872">
    <property type="term" value="F:metal ion binding"/>
    <property type="evidence" value="ECO:0007669"/>
    <property type="project" value="UniProtKB-KW"/>
</dbReference>
<dbReference type="EMBL" id="JBANQN010000006">
    <property type="protein sequence ID" value="KAK6786015.1"/>
    <property type="molecule type" value="Genomic_DNA"/>
</dbReference>
<dbReference type="InterPro" id="IPR039058">
    <property type="entry name" value="Yippee_fam"/>
</dbReference>
<feature type="domain" description="Yippee" evidence="1">
    <location>
        <begin position="16"/>
        <end position="112"/>
    </location>
</feature>
<reference evidence="2 3" key="1">
    <citation type="submission" date="2024-02" db="EMBL/GenBank/DDBJ databases">
        <title>de novo genome assembly of Solanum bulbocastanum strain 11H21.</title>
        <authorList>
            <person name="Hosaka A.J."/>
        </authorList>
    </citation>
    <scope>NUCLEOTIDE SEQUENCE [LARGE SCALE GENOMIC DNA]</scope>
    <source>
        <tissue evidence="2">Young leaves</tissue>
    </source>
</reference>
<dbReference type="InterPro" id="IPR034751">
    <property type="entry name" value="Yippee"/>
</dbReference>
<keyword evidence="3" id="KW-1185">Reference proteome</keyword>
<dbReference type="PROSITE" id="PS51792">
    <property type="entry name" value="YIPPEE"/>
    <property type="match status" value="1"/>
</dbReference>
<gene>
    <name evidence="2" type="ORF">RDI58_014540</name>
</gene>
<name>A0AAN8TF54_SOLBU</name>
<dbReference type="Proteomes" id="UP001371456">
    <property type="component" value="Unassembled WGS sequence"/>
</dbReference>
<organism evidence="2 3">
    <name type="scientific">Solanum bulbocastanum</name>
    <name type="common">Wild potato</name>
    <dbReference type="NCBI Taxonomy" id="147425"/>
    <lineage>
        <taxon>Eukaryota</taxon>
        <taxon>Viridiplantae</taxon>
        <taxon>Streptophyta</taxon>
        <taxon>Embryophyta</taxon>
        <taxon>Tracheophyta</taxon>
        <taxon>Spermatophyta</taxon>
        <taxon>Magnoliopsida</taxon>
        <taxon>eudicotyledons</taxon>
        <taxon>Gunneridae</taxon>
        <taxon>Pentapetalae</taxon>
        <taxon>asterids</taxon>
        <taxon>lamiids</taxon>
        <taxon>Solanales</taxon>
        <taxon>Solanaceae</taxon>
        <taxon>Solanoideae</taxon>
        <taxon>Solaneae</taxon>
        <taxon>Solanum</taxon>
    </lineage>
</organism>
<proteinExistence type="predicted"/>
<sequence>MRRLFLVYYDEYPKEDFVHCIICKTRIGFVNKFIDHIDDYGITTVFHSVFNVVVDGEKYHRQVNGNTVADTYCVKCGKLLGMKLIVVPYNDQNVNIREGRFLMSTFELVYWNNKLMFEEEEEGRFLMSTFELVYWNNKLMFEEEEEEGGGANEHNCNISQFEITRKKLIIGNSPFLLERMTIWKFV</sequence>
<comment type="caution">
    <text evidence="2">The sequence shown here is derived from an EMBL/GenBank/DDBJ whole genome shotgun (WGS) entry which is preliminary data.</text>
</comment>
<accession>A0AAN8TF54</accession>
<dbReference type="AlphaFoldDB" id="A0AAN8TF54"/>
<dbReference type="PANTHER" id="PTHR13848">
    <property type="entry name" value="PROTEIN YIPPEE-LIKE CG15309-RELATED"/>
    <property type="match status" value="1"/>
</dbReference>